<protein>
    <submittedName>
        <fullName evidence="2">Uncharacterized protein</fullName>
    </submittedName>
</protein>
<name>A0A972JZ44_9BACL</name>
<organism evidence="2 3">
    <name type="scientific">Paenibacillus foliorum</name>
    <dbReference type="NCBI Taxonomy" id="2654974"/>
    <lineage>
        <taxon>Bacteria</taxon>
        <taxon>Bacillati</taxon>
        <taxon>Bacillota</taxon>
        <taxon>Bacilli</taxon>
        <taxon>Bacillales</taxon>
        <taxon>Paenibacillaceae</taxon>
        <taxon>Paenibacillus</taxon>
    </lineage>
</organism>
<dbReference type="EMBL" id="WHOD01000013">
    <property type="protein sequence ID" value="NOU92365.1"/>
    <property type="molecule type" value="Genomic_DNA"/>
</dbReference>
<dbReference type="Proteomes" id="UP000641588">
    <property type="component" value="Unassembled WGS sequence"/>
</dbReference>
<keyword evidence="1" id="KW-1133">Transmembrane helix</keyword>
<evidence type="ECO:0000313" key="2">
    <source>
        <dbReference type="EMBL" id="NOU92365.1"/>
    </source>
</evidence>
<keyword evidence="3" id="KW-1185">Reference proteome</keyword>
<gene>
    <name evidence="2" type="ORF">GC093_03815</name>
</gene>
<keyword evidence="1" id="KW-0812">Transmembrane</keyword>
<feature type="transmembrane region" description="Helical" evidence="1">
    <location>
        <begin position="12"/>
        <end position="31"/>
    </location>
</feature>
<accession>A0A972JZ44</accession>
<comment type="caution">
    <text evidence="2">The sequence shown here is derived from an EMBL/GenBank/DDBJ whole genome shotgun (WGS) entry which is preliminary data.</text>
</comment>
<dbReference type="RefSeq" id="WP_171650536.1">
    <property type="nucleotide sequence ID" value="NZ_WHOD01000013.1"/>
</dbReference>
<reference evidence="2" key="1">
    <citation type="submission" date="2019-10" db="EMBL/GenBank/DDBJ databases">
        <title>Description of Paenibacillus glebae sp. nov.</title>
        <authorList>
            <person name="Carlier A."/>
            <person name="Qi S."/>
        </authorList>
    </citation>
    <scope>NUCLEOTIDE SEQUENCE</scope>
    <source>
        <strain evidence="2">LMG 31456</strain>
    </source>
</reference>
<evidence type="ECO:0000313" key="3">
    <source>
        <dbReference type="Proteomes" id="UP000641588"/>
    </source>
</evidence>
<sequence length="59" mass="6606">MWSLIGTYREAWNYMGFSLLFVAVNPIGLPLTGGFPASDVVAEVRLFIFAKHWLGLGQF</sequence>
<dbReference type="AlphaFoldDB" id="A0A972JZ44"/>
<evidence type="ECO:0000256" key="1">
    <source>
        <dbReference type="SAM" id="Phobius"/>
    </source>
</evidence>
<proteinExistence type="predicted"/>
<keyword evidence="1" id="KW-0472">Membrane</keyword>